<evidence type="ECO:0000313" key="9">
    <source>
        <dbReference type="Ensembl" id="ENSBIXP00000007089.1"/>
    </source>
</evidence>
<dbReference type="Ensembl" id="ENSBIXT00000002508.1">
    <property type="protein sequence ID" value="ENSBIXP00000007089.1"/>
    <property type="gene ID" value="ENSBIXG00000013096.1"/>
</dbReference>
<dbReference type="Gene3D" id="3.30.40.10">
    <property type="entry name" value="Zinc/RING finger domain, C3HC4 (zinc finger)"/>
    <property type="match status" value="1"/>
</dbReference>
<feature type="compositionally biased region" description="Low complexity" evidence="6">
    <location>
        <begin position="337"/>
        <end position="355"/>
    </location>
</feature>
<dbReference type="InterPro" id="IPR050143">
    <property type="entry name" value="TRIM/RBCC"/>
</dbReference>
<dbReference type="SMART" id="SM00184">
    <property type="entry name" value="RING"/>
    <property type="match status" value="1"/>
</dbReference>
<feature type="compositionally biased region" description="Basic and acidic residues" evidence="6">
    <location>
        <begin position="157"/>
        <end position="184"/>
    </location>
</feature>
<dbReference type="GO" id="GO:0008270">
    <property type="term" value="F:zinc ion binding"/>
    <property type="evidence" value="ECO:0007669"/>
    <property type="project" value="UniProtKB-KW"/>
</dbReference>
<evidence type="ECO:0000259" key="8">
    <source>
        <dbReference type="PROSITE" id="PS50119"/>
    </source>
</evidence>
<dbReference type="PROSITE" id="PS50089">
    <property type="entry name" value="ZF_RING_2"/>
    <property type="match status" value="1"/>
</dbReference>
<dbReference type="InterPro" id="IPR018957">
    <property type="entry name" value="Znf_C3HC4_RING-type"/>
</dbReference>
<keyword evidence="2" id="KW-0479">Metal-binding</keyword>
<dbReference type="InterPro" id="IPR001841">
    <property type="entry name" value="Znf_RING"/>
</dbReference>
<evidence type="ECO:0000256" key="3">
    <source>
        <dbReference type="ARBA" id="ARBA00022771"/>
    </source>
</evidence>
<feature type="domain" description="RING-type" evidence="7">
    <location>
        <begin position="14"/>
        <end position="57"/>
    </location>
</feature>
<reference evidence="9" key="3">
    <citation type="submission" date="2025-09" db="UniProtKB">
        <authorList>
            <consortium name="Ensembl"/>
        </authorList>
    </citation>
    <scope>IDENTIFICATION</scope>
</reference>
<dbReference type="InterPro" id="IPR000315">
    <property type="entry name" value="Znf_B-box"/>
</dbReference>
<evidence type="ECO:0000256" key="1">
    <source>
        <dbReference type="ARBA" id="ARBA00008518"/>
    </source>
</evidence>
<evidence type="ECO:0000259" key="7">
    <source>
        <dbReference type="PROSITE" id="PS50089"/>
    </source>
</evidence>
<protein>
    <submittedName>
        <fullName evidence="9">Tripartite motif containing 40</fullName>
    </submittedName>
</protein>
<dbReference type="Proteomes" id="UP000314981">
    <property type="component" value="Chromosome 23"/>
</dbReference>
<evidence type="ECO:0000256" key="2">
    <source>
        <dbReference type="ARBA" id="ARBA00022723"/>
    </source>
</evidence>
<keyword evidence="3 5" id="KW-0863">Zinc-finger</keyword>
<proteinExistence type="inferred from homology"/>
<feature type="region of interest" description="Disordered" evidence="6">
    <location>
        <begin position="157"/>
        <end position="185"/>
    </location>
</feature>
<evidence type="ECO:0000313" key="10">
    <source>
        <dbReference type="Proteomes" id="UP000314981"/>
    </source>
</evidence>
<evidence type="ECO:0000256" key="4">
    <source>
        <dbReference type="ARBA" id="ARBA00022833"/>
    </source>
</evidence>
<keyword evidence="10" id="KW-1185">Reference proteome</keyword>
<dbReference type="InterPro" id="IPR017907">
    <property type="entry name" value="Znf_RING_CS"/>
</dbReference>
<organism evidence="9 10">
    <name type="scientific">Bos indicus x Bos taurus</name>
    <name type="common">Hybrid cattle</name>
    <dbReference type="NCBI Taxonomy" id="30522"/>
    <lineage>
        <taxon>Eukaryota</taxon>
        <taxon>Metazoa</taxon>
        <taxon>Chordata</taxon>
        <taxon>Craniata</taxon>
        <taxon>Vertebrata</taxon>
        <taxon>Euteleostomi</taxon>
        <taxon>Mammalia</taxon>
        <taxon>Eutheria</taxon>
        <taxon>Laurasiatheria</taxon>
        <taxon>Artiodactyla</taxon>
        <taxon>Ruminantia</taxon>
        <taxon>Pecora</taxon>
        <taxon>Bovidae</taxon>
        <taxon>Bovinae</taxon>
        <taxon>Bos</taxon>
    </lineage>
</organism>
<feature type="domain" description="B box-type" evidence="8">
    <location>
        <begin position="71"/>
        <end position="107"/>
    </location>
</feature>
<feature type="region of interest" description="Disordered" evidence="6">
    <location>
        <begin position="327"/>
        <end position="368"/>
    </location>
</feature>
<name>A0A4W2C306_BOBOX</name>
<dbReference type="PANTHER" id="PTHR24103">
    <property type="entry name" value="E3 UBIQUITIN-PROTEIN LIGASE TRIM"/>
    <property type="match status" value="1"/>
</dbReference>
<keyword evidence="4" id="KW-0862">Zinc</keyword>
<reference evidence="9 10" key="1">
    <citation type="submission" date="2018-11" db="EMBL/GenBank/DDBJ databases">
        <title>Haplotype-resolved cattle genomes.</title>
        <authorList>
            <person name="Low W.Y."/>
            <person name="Tearle R."/>
            <person name="Bickhart D.M."/>
            <person name="Rosen B.D."/>
            <person name="Koren S."/>
            <person name="Rhie A."/>
            <person name="Hiendleder S."/>
            <person name="Phillippy A.M."/>
            <person name="Smith T.P.L."/>
            <person name="Williams J.L."/>
        </authorList>
    </citation>
    <scope>NUCLEOTIDE SEQUENCE [LARGE SCALE GENOMIC DNA]</scope>
</reference>
<evidence type="ECO:0000256" key="6">
    <source>
        <dbReference type="SAM" id="MobiDB-lite"/>
    </source>
</evidence>
<comment type="similarity">
    <text evidence="1">Belongs to the TRIM/RBCC family.</text>
</comment>
<dbReference type="STRING" id="30522.A0A4W2C306"/>
<dbReference type="InterPro" id="IPR013083">
    <property type="entry name" value="Znf_RING/FYVE/PHD"/>
</dbReference>
<gene>
    <name evidence="9" type="primary">TRIM40</name>
</gene>
<dbReference type="PROSITE" id="PS50119">
    <property type="entry name" value="ZF_BBOX"/>
    <property type="match status" value="1"/>
</dbReference>
<accession>A0A4W2C306</accession>
<dbReference type="PROSITE" id="PS00518">
    <property type="entry name" value="ZF_RING_1"/>
    <property type="match status" value="1"/>
</dbReference>
<sequence length="368" mass="41539">MGPLREDRQEGGVCPICQECLKEAVRTDCGHLFCRACLAQHLEKASASGVHSCPLCRKPCSEGVLGAGYTCDSHQKKVCWFCEESRRLLCMECRVTPEHKSHCELTIENAISHYKERLNRRIRRLRKDICELQRLRIQEEERLQEMQADHGTHRLEAELEQQPHTRRQLDAPAQRRPDQRRDVSAELSRIPDISRALLQFSSLVTDLEGMAKKLDTSLLKDAGDLLNRYELSHLPSYLCFHTQTHINLDVCGGFLKVKEFHCSFNLHLHATWTVEESTEYTEGFFVSRSAPEQLEAIYPNLEKRINESLVQPSSAALTCSSLGHLISDSPHPPGSPSPNLSSLPLGLPDGPSDLPSPEHDLHSSSPEL</sequence>
<dbReference type="AlphaFoldDB" id="A0A4W2C306"/>
<evidence type="ECO:0000256" key="5">
    <source>
        <dbReference type="PROSITE-ProRule" id="PRU00024"/>
    </source>
</evidence>
<dbReference type="Pfam" id="PF00097">
    <property type="entry name" value="zf-C3HC4"/>
    <property type="match status" value="1"/>
</dbReference>
<dbReference type="SUPFAM" id="SSF57845">
    <property type="entry name" value="B-box zinc-binding domain"/>
    <property type="match status" value="1"/>
</dbReference>
<reference evidence="9" key="2">
    <citation type="submission" date="2025-08" db="UniProtKB">
        <authorList>
            <consortium name="Ensembl"/>
        </authorList>
    </citation>
    <scope>IDENTIFICATION</scope>
</reference>
<dbReference type="CDD" id="cd16583">
    <property type="entry name" value="RING-HC_TRIM40-C-V"/>
    <property type="match status" value="1"/>
</dbReference>
<dbReference type="SUPFAM" id="SSF57850">
    <property type="entry name" value="RING/U-box"/>
    <property type="match status" value="1"/>
</dbReference>
<dbReference type="Gene3D" id="3.30.160.60">
    <property type="entry name" value="Classic Zinc Finger"/>
    <property type="match status" value="1"/>
</dbReference>